<name>B5RMC3_BORDL</name>
<dbReference type="STRING" id="412419.BDU_571"/>
<accession>B5RMC3</accession>
<dbReference type="HOGENOM" id="CLU_462236_0_0_12"/>
<dbReference type="Proteomes" id="UP000000611">
    <property type="component" value="Chromosome"/>
</dbReference>
<gene>
    <name evidence="1" type="ordered locus">BDU_571</name>
</gene>
<organism evidence="1 2">
    <name type="scientific">Borrelia duttonii (strain Ly)</name>
    <dbReference type="NCBI Taxonomy" id="412419"/>
    <lineage>
        <taxon>Bacteria</taxon>
        <taxon>Pseudomonadati</taxon>
        <taxon>Spirochaetota</taxon>
        <taxon>Spirochaetia</taxon>
        <taxon>Spirochaetales</taxon>
        <taxon>Borreliaceae</taxon>
        <taxon>Borrelia</taxon>
    </lineage>
</organism>
<evidence type="ECO:0000313" key="1">
    <source>
        <dbReference type="EMBL" id="ACH93509.1"/>
    </source>
</evidence>
<dbReference type="OrthoDB" id="349914at2"/>
<keyword evidence="2" id="KW-1185">Reference proteome</keyword>
<protein>
    <submittedName>
        <fullName evidence="1">Uncharacterized conserved protein</fullName>
    </submittedName>
</protein>
<dbReference type="Gene3D" id="1.10.287.950">
    <property type="entry name" value="Methyl-accepting chemotaxis protein"/>
    <property type="match status" value="1"/>
</dbReference>
<dbReference type="SUPFAM" id="SSF58104">
    <property type="entry name" value="Methyl-accepting chemotaxis protein (MCP) signaling domain"/>
    <property type="match status" value="1"/>
</dbReference>
<sequence>MYFKEILMENNDKFLDIDSYIGNVLTELETFDNRSRQVYASLSKSIPRLIEKLSKDIKDLSFNIGFISNLDVDNDYSLNNFISKVIRVLNDFVSYFNSSTEILESQFSIIRDKVKDIEILEDVIEKMKKSSIDMEIMSINTLTVAMRAGRAGGAFSYITNEIKTLTQSMIKQADQLTSKGRDIKVGLDRAKEQVLENNTAENKILEEFKEDLIKNIDEFAGSIGEVIAFYDNVLKILNEFKFKFVNAVSYLQFQDRLTQSLHHLNVMYSSIDVFKFRDISEIQKLKVLSVFTDSSKMIIRDVISKLDENCMAFEEFIDTSISSIQVINDLKSDNSSYVDISKSVESCSIILLNLLRRIDDVEKNNSNFLNLYYEQIKLVKSLELMFSNISAISSRFQNINIASKIEVVKRIELEDMEGNISEMSKIINNIDLNITKGREFLSQIIFFFEKVVKDCDNRFYIEKNYFNKFKKLFIEIKSNIFEIKRLAIDHVLSYEMFPVNFLEIFEEVKLDIHSIKALREDLINIEKILIDIENDINSNLDSELLKHDLKCIEVEDKEFIRRIANRFTLFVHKKYLLSLIEDEKDVHSFDEGSVILF</sequence>
<reference evidence="1 2" key="1">
    <citation type="journal article" date="2008" name="PLoS Genet.">
        <title>The genome of Borrelia recurrentis, the agent of deadly louse-borne relapsing fever, is a degraded subset of tick-borne Borrelia duttonii.</title>
        <authorList>
            <person name="Lescot M."/>
            <person name="Audic S."/>
            <person name="Robert C."/>
            <person name="Nguyen T.T."/>
            <person name="Blanc G."/>
            <person name="Cutler S.J."/>
            <person name="Wincker P."/>
            <person name="Couloux A."/>
            <person name="Claverie J.-M."/>
            <person name="Raoult D."/>
            <person name="Drancourt M."/>
        </authorList>
    </citation>
    <scope>NUCLEOTIDE SEQUENCE [LARGE SCALE GENOMIC DNA]</scope>
    <source>
        <strain evidence="1 2">Ly</strain>
    </source>
</reference>
<dbReference type="AlphaFoldDB" id="B5RMC3"/>
<dbReference type="EMBL" id="CP000976">
    <property type="protein sequence ID" value="ACH93509.1"/>
    <property type="molecule type" value="Genomic_DNA"/>
</dbReference>
<proteinExistence type="predicted"/>
<evidence type="ECO:0000313" key="2">
    <source>
        <dbReference type="Proteomes" id="UP000000611"/>
    </source>
</evidence>
<dbReference type="KEGG" id="bdu:BDU_571"/>
<dbReference type="eggNOG" id="COG0840">
    <property type="taxonomic scope" value="Bacteria"/>
</dbReference>